<keyword evidence="5" id="KW-1185">Reference proteome</keyword>
<reference evidence="4" key="1">
    <citation type="submission" date="2022-11" db="EMBL/GenBank/DDBJ databases">
        <authorList>
            <person name="Petersen C."/>
        </authorList>
    </citation>
    <scope>NUCLEOTIDE SEQUENCE</scope>
    <source>
        <strain evidence="4">IBT 19713</strain>
    </source>
</reference>
<dbReference type="InterPro" id="IPR053230">
    <property type="entry name" value="Trans_reg_galc"/>
</dbReference>
<dbReference type="AlphaFoldDB" id="A0A9W9TWZ8"/>
<comment type="caution">
    <text evidence="4">The sequence shown here is derived from an EMBL/GenBank/DDBJ whole genome shotgun (WGS) entry which is preliminary data.</text>
</comment>
<dbReference type="PANTHER" id="PTHR47654:SF3">
    <property type="entry name" value="ZN(II)2CYS6 TRANSCRIPTION FACTOR (EUROFUNG)"/>
    <property type="match status" value="1"/>
</dbReference>
<keyword evidence="1" id="KW-0539">Nucleus</keyword>
<gene>
    <name evidence="4" type="ORF">N7468_001081</name>
</gene>
<reference evidence="4" key="2">
    <citation type="journal article" date="2023" name="IMA Fungus">
        <title>Comparative genomic study of the Penicillium genus elucidates a diverse pangenome and 15 lateral gene transfer events.</title>
        <authorList>
            <person name="Petersen C."/>
            <person name="Sorensen T."/>
            <person name="Nielsen M.R."/>
            <person name="Sondergaard T.E."/>
            <person name="Sorensen J.L."/>
            <person name="Fitzpatrick D.A."/>
            <person name="Frisvad J.C."/>
            <person name="Nielsen K.L."/>
        </authorList>
    </citation>
    <scope>NUCLEOTIDE SEQUENCE</scope>
    <source>
        <strain evidence="4">IBT 19713</strain>
    </source>
</reference>
<dbReference type="OrthoDB" id="5296287at2759"/>
<evidence type="ECO:0000256" key="2">
    <source>
        <dbReference type="SAM" id="MobiDB-lite"/>
    </source>
</evidence>
<dbReference type="Pfam" id="PF04082">
    <property type="entry name" value="Fungal_trans"/>
    <property type="match status" value="1"/>
</dbReference>
<dbReference type="InterPro" id="IPR007219">
    <property type="entry name" value="XnlR_reg_dom"/>
</dbReference>
<evidence type="ECO:0000313" key="5">
    <source>
        <dbReference type="Proteomes" id="UP001150941"/>
    </source>
</evidence>
<dbReference type="CDD" id="cd12148">
    <property type="entry name" value="fungal_TF_MHR"/>
    <property type="match status" value="1"/>
</dbReference>
<organism evidence="4 5">
    <name type="scientific">Penicillium chermesinum</name>
    <dbReference type="NCBI Taxonomy" id="63820"/>
    <lineage>
        <taxon>Eukaryota</taxon>
        <taxon>Fungi</taxon>
        <taxon>Dikarya</taxon>
        <taxon>Ascomycota</taxon>
        <taxon>Pezizomycotina</taxon>
        <taxon>Eurotiomycetes</taxon>
        <taxon>Eurotiomycetidae</taxon>
        <taxon>Eurotiales</taxon>
        <taxon>Aspergillaceae</taxon>
        <taxon>Penicillium</taxon>
    </lineage>
</organism>
<protein>
    <recommendedName>
        <fullName evidence="3">Xylanolytic transcriptional activator regulatory domain-containing protein</fullName>
    </recommendedName>
</protein>
<name>A0A9W9TWZ8_9EURO</name>
<dbReference type="PANTHER" id="PTHR47654">
    <property type="entry name" value="ZN(II)2CYS6 TRANSCRIPTION FACTOR (EUROFUNG)-RELATED"/>
    <property type="match status" value="1"/>
</dbReference>
<feature type="region of interest" description="Disordered" evidence="2">
    <location>
        <begin position="734"/>
        <end position="753"/>
    </location>
</feature>
<evidence type="ECO:0000259" key="3">
    <source>
        <dbReference type="SMART" id="SM00906"/>
    </source>
</evidence>
<dbReference type="SMART" id="SM00906">
    <property type="entry name" value="Fungal_trans"/>
    <property type="match status" value="1"/>
</dbReference>
<evidence type="ECO:0000313" key="4">
    <source>
        <dbReference type="EMBL" id="KAJ5246098.1"/>
    </source>
</evidence>
<evidence type="ECO:0000256" key="1">
    <source>
        <dbReference type="ARBA" id="ARBA00023242"/>
    </source>
</evidence>
<dbReference type="Proteomes" id="UP001150941">
    <property type="component" value="Unassembled WGS sequence"/>
</dbReference>
<proteinExistence type="predicted"/>
<feature type="domain" description="Xylanolytic transcriptional activator regulatory" evidence="3">
    <location>
        <begin position="328"/>
        <end position="401"/>
    </location>
</feature>
<dbReference type="GeneID" id="83197681"/>
<accession>A0A9W9TWZ8</accession>
<dbReference type="GO" id="GO:0003677">
    <property type="term" value="F:DNA binding"/>
    <property type="evidence" value="ECO:0007669"/>
    <property type="project" value="InterPro"/>
</dbReference>
<dbReference type="EMBL" id="JAPQKS010000002">
    <property type="protein sequence ID" value="KAJ5246098.1"/>
    <property type="molecule type" value="Genomic_DNA"/>
</dbReference>
<dbReference type="RefSeq" id="XP_058333519.1">
    <property type="nucleotide sequence ID" value="XM_058470378.1"/>
</dbReference>
<dbReference type="GO" id="GO:0008270">
    <property type="term" value="F:zinc ion binding"/>
    <property type="evidence" value="ECO:0007669"/>
    <property type="project" value="InterPro"/>
</dbReference>
<sequence length="789" mass="90334">MYSAYLIFLWISANEEKHPYRELDKLSEEVQDYEKFLTELRNAADSQTAGWLQTLLLKVCVICMAFPCTATNYQWLSTAWLPGGDGASSNQTFLPPPPNDAEAEEPSPMSSIGSLDGIDQINEDPNRTDRSRATGVMGKTSEITWMQRVQREAEQRAQGQAGSHEANNSDPEEPKDGFSLHSMNYHLDDLDISVPGPVQKYEMPSRYLADRLFDDYFTTTHPFFPILSRSLFRNQYRTYYDNSRPDRPRPGDKWLAIVNVIFAIAAKHAHLVNASWRGEDNDHLVYLTRARMLSMNSDVLFNHPDLQQVQVEGLTAFYLLAADQINRAWRISALAIRSAITLGINLKITSSKTPSITKEARYRVWWCLYSFEHMLGAMTGRSIYSLEGGYATPLPLPFEEEQLQENPAAAEVLNNSTLRDALINNVMASSWIRPTGSKNEHHDPRLRDQSWLKNLPINFGLCYLYYSDLTVVTQEIINKVYTTTCTLLPWTDIESRLDEMRIRIDMWKSSLPRALDFTEENTNDSPDQLRCKLFLAFHYYSAKITLGRPCLCRRDNRRPKSPQTFSHNMALTTIDAASRMLELIPDEPDVIQLYQVCPWWSVLRYLMQAATVFLLELSFGCVHVPEQEKTIVSLTKKCIRWFFAMSERSIGSRRAWQLCDTSFRNLASGMKYNTDDLPTQNHQDYVPARISPLAPIESGNTFALPSGDYFTMPMEDLNLFGHQNPLDGELLPNYFNPNPNPNPNPHPQNSDVAQGHVEMNDEFYLPYDPLSGDFIRSFFPSSEEDKEQQ</sequence>
<feature type="region of interest" description="Disordered" evidence="2">
    <location>
        <begin position="87"/>
        <end position="135"/>
    </location>
</feature>
<feature type="region of interest" description="Disordered" evidence="2">
    <location>
        <begin position="149"/>
        <end position="177"/>
    </location>
</feature>
<dbReference type="GO" id="GO:0006351">
    <property type="term" value="P:DNA-templated transcription"/>
    <property type="evidence" value="ECO:0007669"/>
    <property type="project" value="InterPro"/>
</dbReference>